<reference evidence="1" key="2">
    <citation type="submission" date="2017-10" db="EMBL/GenBank/DDBJ databases">
        <title>Ladona fulva Genome sequencing and assembly.</title>
        <authorList>
            <person name="Murali S."/>
            <person name="Richards S."/>
            <person name="Bandaranaike D."/>
            <person name="Bellair M."/>
            <person name="Blankenburg K."/>
            <person name="Chao H."/>
            <person name="Dinh H."/>
            <person name="Doddapaneni H."/>
            <person name="Dugan-Rocha S."/>
            <person name="Elkadiri S."/>
            <person name="Gnanaolivu R."/>
            <person name="Hernandez B."/>
            <person name="Skinner E."/>
            <person name="Javaid M."/>
            <person name="Lee S."/>
            <person name="Li M."/>
            <person name="Ming W."/>
            <person name="Munidasa M."/>
            <person name="Muniz J."/>
            <person name="Nguyen L."/>
            <person name="Hughes D."/>
            <person name="Osuji N."/>
            <person name="Pu L.-L."/>
            <person name="Puazo M."/>
            <person name="Qu C."/>
            <person name="Quiroz J."/>
            <person name="Raj R."/>
            <person name="Weissenberger G."/>
            <person name="Xin Y."/>
            <person name="Zou X."/>
            <person name="Han Y."/>
            <person name="Worley K."/>
            <person name="Muzny D."/>
            <person name="Gibbs R."/>
        </authorList>
    </citation>
    <scope>NUCLEOTIDE SEQUENCE</scope>
    <source>
        <strain evidence="1">Sampled in the wild</strain>
    </source>
</reference>
<dbReference type="OrthoDB" id="426210at2759"/>
<evidence type="ECO:0000313" key="1">
    <source>
        <dbReference type="EMBL" id="KAG8234961.1"/>
    </source>
</evidence>
<comment type="caution">
    <text evidence="1">The sequence shown here is derived from an EMBL/GenBank/DDBJ whole genome shotgun (WGS) entry which is preliminary data.</text>
</comment>
<evidence type="ECO:0000313" key="2">
    <source>
        <dbReference type="Proteomes" id="UP000792457"/>
    </source>
</evidence>
<dbReference type="EMBL" id="KZ308862">
    <property type="protein sequence ID" value="KAG8234961.1"/>
    <property type="molecule type" value="Genomic_DNA"/>
</dbReference>
<accession>A0A8K0KGV0</accession>
<name>A0A8K0KGV0_LADFU</name>
<protein>
    <recommendedName>
        <fullName evidence="3">Reverse transcriptase</fullName>
    </recommendedName>
</protein>
<organism evidence="1 2">
    <name type="scientific">Ladona fulva</name>
    <name type="common">Scarce chaser dragonfly</name>
    <name type="synonym">Libellula fulva</name>
    <dbReference type="NCBI Taxonomy" id="123851"/>
    <lineage>
        <taxon>Eukaryota</taxon>
        <taxon>Metazoa</taxon>
        <taxon>Ecdysozoa</taxon>
        <taxon>Arthropoda</taxon>
        <taxon>Hexapoda</taxon>
        <taxon>Insecta</taxon>
        <taxon>Pterygota</taxon>
        <taxon>Palaeoptera</taxon>
        <taxon>Odonata</taxon>
        <taxon>Epiprocta</taxon>
        <taxon>Anisoptera</taxon>
        <taxon>Libelluloidea</taxon>
        <taxon>Libellulidae</taxon>
        <taxon>Ladona</taxon>
    </lineage>
</organism>
<dbReference type="Proteomes" id="UP000792457">
    <property type="component" value="Unassembled WGS sequence"/>
</dbReference>
<dbReference type="AlphaFoldDB" id="A0A8K0KGV0"/>
<keyword evidence="2" id="KW-1185">Reference proteome</keyword>
<sequence>MHSYPTGLLKPILQFLNPRLDRSQLDFVKASNYAAHTLLCELELRFGINGNFLNLLKKYLTHRTQYVVVDETKSAWSDISSGVSQGTALGPYLFTLYIDALHIL</sequence>
<proteinExistence type="predicted"/>
<dbReference type="PANTHER" id="PTHR33332">
    <property type="entry name" value="REVERSE TRANSCRIPTASE DOMAIN-CONTAINING PROTEIN"/>
    <property type="match status" value="1"/>
</dbReference>
<evidence type="ECO:0008006" key="3">
    <source>
        <dbReference type="Google" id="ProtNLM"/>
    </source>
</evidence>
<gene>
    <name evidence="1" type="ORF">J437_LFUL009157</name>
</gene>
<reference evidence="1" key="1">
    <citation type="submission" date="2013-04" db="EMBL/GenBank/DDBJ databases">
        <authorList>
            <person name="Qu J."/>
            <person name="Murali S.C."/>
            <person name="Bandaranaike D."/>
            <person name="Bellair M."/>
            <person name="Blankenburg K."/>
            <person name="Chao H."/>
            <person name="Dinh H."/>
            <person name="Doddapaneni H."/>
            <person name="Downs B."/>
            <person name="Dugan-Rocha S."/>
            <person name="Elkadiri S."/>
            <person name="Gnanaolivu R.D."/>
            <person name="Hernandez B."/>
            <person name="Javaid M."/>
            <person name="Jayaseelan J.C."/>
            <person name="Lee S."/>
            <person name="Li M."/>
            <person name="Ming W."/>
            <person name="Munidasa M."/>
            <person name="Muniz J."/>
            <person name="Nguyen L."/>
            <person name="Ongeri F."/>
            <person name="Osuji N."/>
            <person name="Pu L.-L."/>
            <person name="Puazo M."/>
            <person name="Qu C."/>
            <person name="Quiroz J."/>
            <person name="Raj R."/>
            <person name="Weissenberger G."/>
            <person name="Xin Y."/>
            <person name="Zou X."/>
            <person name="Han Y."/>
            <person name="Richards S."/>
            <person name="Worley K."/>
            <person name="Muzny D."/>
            <person name="Gibbs R."/>
        </authorList>
    </citation>
    <scope>NUCLEOTIDE SEQUENCE</scope>
    <source>
        <strain evidence="1">Sampled in the wild</strain>
    </source>
</reference>